<feature type="compositionally biased region" description="Basic and acidic residues" evidence="1">
    <location>
        <begin position="35"/>
        <end position="51"/>
    </location>
</feature>
<keyword evidence="2" id="KW-0732">Signal</keyword>
<dbReference type="Pfam" id="PF20782">
    <property type="entry name" value="TssR_VWA"/>
    <property type="match status" value="1"/>
</dbReference>
<dbReference type="InterPro" id="IPR040530">
    <property type="entry name" value="T6SS_TssR-like_N"/>
</dbReference>
<evidence type="ECO:0000313" key="8">
    <source>
        <dbReference type="Proteomes" id="UP000198850"/>
    </source>
</evidence>
<dbReference type="STRING" id="425514.SAMN05443550_11429"/>
<feature type="domain" description="Type VI secretion system TssR-like N-terminal barrel" evidence="3">
    <location>
        <begin position="32"/>
        <end position="129"/>
    </location>
</feature>
<feature type="domain" description="Type VI secretion system TssR-like second" evidence="4">
    <location>
        <begin position="144"/>
        <end position="229"/>
    </location>
</feature>
<dbReference type="Pfam" id="PF20781">
    <property type="entry name" value="TssR_C"/>
    <property type="match status" value="1"/>
</dbReference>
<name>A0A1H4H8A4_9SPHI</name>
<dbReference type="Pfam" id="PF20780">
    <property type="entry name" value="TssR_M"/>
    <property type="match status" value="1"/>
</dbReference>
<keyword evidence="8" id="KW-1185">Reference proteome</keyword>
<feature type="region of interest" description="Disordered" evidence="1">
    <location>
        <begin position="32"/>
        <end position="51"/>
    </location>
</feature>
<evidence type="ECO:0000256" key="2">
    <source>
        <dbReference type="SAM" id="SignalP"/>
    </source>
</evidence>
<proteinExistence type="predicted"/>
<organism evidence="7 8">
    <name type="scientific">Pedobacter hartonius</name>
    <dbReference type="NCBI Taxonomy" id="425514"/>
    <lineage>
        <taxon>Bacteria</taxon>
        <taxon>Pseudomonadati</taxon>
        <taxon>Bacteroidota</taxon>
        <taxon>Sphingobacteriia</taxon>
        <taxon>Sphingobacteriales</taxon>
        <taxon>Sphingobacteriaceae</taxon>
        <taxon>Pedobacter</taxon>
    </lineage>
</organism>
<dbReference type="InterPro" id="IPR049359">
    <property type="entry name" value="T6SS_TssR-like_dom_2"/>
</dbReference>
<dbReference type="AlphaFoldDB" id="A0A1H4H8A4"/>
<evidence type="ECO:0000256" key="1">
    <source>
        <dbReference type="SAM" id="MobiDB-lite"/>
    </source>
</evidence>
<protein>
    <recommendedName>
        <fullName evidence="9">VWFA domain-containing protein</fullName>
    </recommendedName>
</protein>
<dbReference type="Pfam" id="PF17643">
    <property type="entry name" value="TssR"/>
    <property type="match status" value="1"/>
</dbReference>
<accession>A0A1H4H8A4</accession>
<evidence type="ECO:0000313" key="7">
    <source>
        <dbReference type="EMBL" id="SEB17871.1"/>
    </source>
</evidence>
<feature type="domain" description="Type VI secretion system TssR-like VWA" evidence="6">
    <location>
        <begin position="286"/>
        <end position="580"/>
    </location>
</feature>
<reference evidence="7 8" key="1">
    <citation type="submission" date="2016-10" db="EMBL/GenBank/DDBJ databases">
        <authorList>
            <person name="de Groot N.N."/>
        </authorList>
    </citation>
    <scope>NUCLEOTIDE SEQUENCE [LARGE SCALE GENOMIC DNA]</scope>
    <source>
        <strain evidence="7 8">DSM 19033</strain>
    </source>
</reference>
<evidence type="ECO:0000259" key="4">
    <source>
        <dbReference type="Pfam" id="PF20780"/>
    </source>
</evidence>
<gene>
    <name evidence="7" type="ORF">SAMN05443550_11429</name>
</gene>
<dbReference type="EMBL" id="FNRA01000014">
    <property type="protein sequence ID" value="SEB17871.1"/>
    <property type="molecule type" value="Genomic_DNA"/>
</dbReference>
<dbReference type="RefSeq" id="WP_090559661.1">
    <property type="nucleotide sequence ID" value="NZ_FNRA01000014.1"/>
</dbReference>
<dbReference type="InterPro" id="IPR049360">
    <property type="entry name" value="T6SS_TssR-like_VWA"/>
</dbReference>
<sequence>MKKVFSIFILSLQVVMVMAQVPLPFQKRVRPMPESYEKPSENTDQGKDGRKTISPWIVFSDRDENFTTTAPGGSLLMKKLNFMEPFYVGEEKDGYLKLIRYGTGLLNGRKINDKKNAVSYGWIDRSKLLMWHRSFMNVKTGYPEKSIAVISGKLPLTAPQFYYDRTDSAFVYSSPELKKVIAKVRLHEINYVFKKSADGRKFLIGNEDQLITDSARKVICGWVAADAVHHWGERLYISPAQLNSGAEADSASVLLSGSHADPLLNFENLVLTSFPVIKSGLANGDEIGIAADVYDKSHNTLTTINGSKLNYPDYLDLRKNIHRINLIFVIDGGSTMSKYFAGLTNTIQSFENIFTGYGHKYQMSYGAVVYRDEENCVAHGVTTNPISPDYRQLMSFLDLEAEKTKQCNGIIGYQPIYQGIRGALDMIKLHPNETNLVVLIGSTGASALMPFGLSADFGSLDARLLAIQMYSDYNQLFNNFVLQSKKMVLESAVVSAQRKKGLLINGEGLTVTQSYNTSQLDSLPFYLDYPNNSLIQGGVVFPTKGAVTSNKSMTVAVKRFLKETDLDIHNQISSLDSAFRLSGITSKNLSAVIKTKLEQPVGADVADKMPHNGFKYFMTSAIPDNVVSQHKDLLQYSIVLNSMEYKQLNDILSLMTGQNIQPDLSSFRKKLVKNYKGIPRKQLNIKISGNTIRSMTLAKYLYTVTGLPLENQMLDHFTVNDLKSYSRMPRADFEKYLQFLTRSGEHIKTGTQLNQQFISNGKTYYYITQKNFDCKPEK</sequence>
<feature type="signal peptide" evidence="2">
    <location>
        <begin position="1"/>
        <end position="19"/>
    </location>
</feature>
<evidence type="ECO:0000259" key="6">
    <source>
        <dbReference type="Pfam" id="PF20782"/>
    </source>
</evidence>
<feature type="chain" id="PRO_5011502098" description="VWFA domain-containing protein" evidence="2">
    <location>
        <begin position="20"/>
        <end position="778"/>
    </location>
</feature>
<dbReference type="Proteomes" id="UP000198850">
    <property type="component" value="Unassembled WGS sequence"/>
</dbReference>
<evidence type="ECO:0000259" key="3">
    <source>
        <dbReference type="Pfam" id="PF17643"/>
    </source>
</evidence>
<feature type="domain" description="Type VI secretion system TssR-like C-terminal" evidence="5">
    <location>
        <begin position="634"/>
        <end position="772"/>
    </location>
</feature>
<dbReference type="InterPro" id="IPR049358">
    <property type="entry name" value="T6SS_TssR-like_C"/>
</dbReference>
<evidence type="ECO:0008006" key="9">
    <source>
        <dbReference type="Google" id="ProtNLM"/>
    </source>
</evidence>
<dbReference type="OrthoDB" id="908406at2"/>
<evidence type="ECO:0000259" key="5">
    <source>
        <dbReference type="Pfam" id="PF20781"/>
    </source>
</evidence>